<evidence type="ECO:0000256" key="1">
    <source>
        <dbReference type="SAM" id="Phobius"/>
    </source>
</evidence>
<feature type="chain" id="PRO_5020257908" evidence="2">
    <location>
        <begin position="28"/>
        <end position="79"/>
    </location>
</feature>
<organism evidence="3 4">
    <name type="scientific">Nitrosococcus wardiae</name>
    <dbReference type="NCBI Taxonomy" id="1814290"/>
    <lineage>
        <taxon>Bacteria</taxon>
        <taxon>Pseudomonadati</taxon>
        <taxon>Pseudomonadota</taxon>
        <taxon>Gammaproteobacteria</taxon>
        <taxon>Chromatiales</taxon>
        <taxon>Chromatiaceae</taxon>
        <taxon>Nitrosococcus</taxon>
    </lineage>
</organism>
<keyword evidence="1" id="KW-0812">Transmembrane</keyword>
<sequence length="79" mass="8433">MKTNIKHIVRRTLLAAVLSIIAVPAQAYVGPGAGLSLLGALWALVAAIAAAVGFIVLWPIRKMMKRKAAEREASDKRTP</sequence>
<dbReference type="Proteomes" id="UP000294325">
    <property type="component" value="Chromosome"/>
</dbReference>
<name>A0A4P7C0I8_9GAMM</name>
<keyword evidence="4" id="KW-1185">Reference proteome</keyword>
<feature type="transmembrane region" description="Helical" evidence="1">
    <location>
        <begin position="37"/>
        <end position="58"/>
    </location>
</feature>
<dbReference type="EMBL" id="CP038033">
    <property type="protein sequence ID" value="QBQ56088.1"/>
    <property type="molecule type" value="Genomic_DNA"/>
</dbReference>
<dbReference type="KEGG" id="nwr:E3U44_17405"/>
<accession>A0A4P7C0I8</accession>
<dbReference type="AlphaFoldDB" id="A0A4P7C0I8"/>
<evidence type="ECO:0000256" key="2">
    <source>
        <dbReference type="SAM" id="SignalP"/>
    </source>
</evidence>
<keyword evidence="1" id="KW-1133">Transmembrane helix</keyword>
<protein>
    <submittedName>
        <fullName evidence="3">Uncharacterized protein</fullName>
    </submittedName>
</protein>
<evidence type="ECO:0000313" key="3">
    <source>
        <dbReference type="EMBL" id="QBQ56088.1"/>
    </source>
</evidence>
<keyword evidence="1" id="KW-0472">Membrane</keyword>
<evidence type="ECO:0000313" key="4">
    <source>
        <dbReference type="Proteomes" id="UP000294325"/>
    </source>
</evidence>
<reference evidence="3 4" key="1">
    <citation type="submission" date="2019-03" db="EMBL/GenBank/DDBJ databases">
        <title>The genome sequence of Nitrosococcus wardiae strain D1FHST reveals the archetypal metabolic capacity of ammonia-oxidizing Gammaproteobacteria.</title>
        <authorList>
            <person name="Wang L."/>
            <person name="Lim C.K."/>
            <person name="Hanson T.E."/>
            <person name="Dang H."/>
            <person name="Klotz M.G."/>
        </authorList>
    </citation>
    <scope>NUCLEOTIDE SEQUENCE [LARGE SCALE GENOMIC DNA]</scope>
    <source>
        <strain evidence="3 4">D1FHS</strain>
    </source>
</reference>
<dbReference type="RefSeq" id="WP_134359341.1">
    <property type="nucleotide sequence ID" value="NZ_CP038033.1"/>
</dbReference>
<feature type="signal peptide" evidence="2">
    <location>
        <begin position="1"/>
        <end position="27"/>
    </location>
</feature>
<proteinExistence type="predicted"/>
<keyword evidence="2" id="KW-0732">Signal</keyword>
<gene>
    <name evidence="3" type="ORF">E3U44_17405</name>
</gene>